<dbReference type="EMBL" id="JAHRIO010040682">
    <property type="protein sequence ID" value="MEQ2171514.1"/>
    <property type="molecule type" value="Genomic_DNA"/>
</dbReference>
<organism evidence="1 2">
    <name type="scientific">Goodea atripinnis</name>
    <dbReference type="NCBI Taxonomy" id="208336"/>
    <lineage>
        <taxon>Eukaryota</taxon>
        <taxon>Metazoa</taxon>
        <taxon>Chordata</taxon>
        <taxon>Craniata</taxon>
        <taxon>Vertebrata</taxon>
        <taxon>Euteleostomi</taxon>
        <taxon>Actinopterygii</taxon>
        <taxon>Neopterygii</taxon>
        <taxon>Teleostei</taxon>
        <taxon>Neoteleostei</taxon>
        <taxon>Acanthomorphata</taxon>
        <taxon>Ovalentaria</taxon>
        <taxon>Atherinomorphae</taxon>
        <taxon>Cyprinodontiformes</taxon>
        <taxon>Goodeidae</taxon>
        <taxon>Goodea</taxon>
    </lineage>
</organism>
<reference evidence="1 2" key="1">
    <citation type="submission" date="2021-06" db="EMBL/GenBank/DDBJ databases">
        <authorList>
            <person name="Palmer J.M."/>
        </authorList>
    </citation>
    <scope>NUCLEOTIDE SEQUENCE [LARGE SCALE GENOMIC DNA]</scope>
    <source>
        <strain evidence="1 2">GA_2019</strain>
        <tissue evidence="1">Muscle</tissue>
    </source>
</reference>
<accession>A0ABV0NJF0</accession>
<evidence type="ECO:0000313" key="1">
    <source>
        <dbReference type="EMBL" id="MEQ2171514.1"/>
    </source>
</evidence>
<sequence length="113" mass="12493">MHSHMHKYTQGLCMCTKKEKMLEQEDKAQKGTSHVCFPASFVVSSHECWLSPECLILPPFCCLVVSVAPLSLSLFTSIMAAVYEAPGLISQSSNHGNLYRRLSVTMVTDDVLA</sequence>
<name>A0ABV0NJF0_9TELE</name>
<gene>
    <name evidence="1" type="ORF">GOODEAATRI_011448</name>
</gene>
<comment type="caution">
    <text evidence="1">The sequence shown here is derived from an EMBL/GenBank/DDBJ whole genome shotgun (WGS) entry which is preliminary data.</text>
</comment>
<evidence type="ECO:0000313" key="2">
    <source>
        <dbReference type="Proteomes" id="UP001476798"/>
    </source>
</evidence>
<proteinExistence type="predicted"/>
<protein>
    <submittedName>
        <fullName evidence="1">Uncharacterized protein</fullName>
    </submittedName>
</protein>
<keyword evidence="2" id="KW-1185">Reference proteome</keyword>
<dbReference type="Proteomes" id="UP001476798">
    <property type="component" value="Unassembled WGS sequence"/>
</dbReference>